<evidence type="ECO:0000313" key="1">
    <source>
        <dbReference type="EMBL" id="JAP16564.1"/>
    </source>
</evidence>
<organism evidence="1">
    <name type="scientific">Solanum chacoense</name>
    <name type="common">Chaco potato</name>
    <dbReference type="NCBI Taxonomy" id="4108"/>
    <lineage>
        <taxon>Eukaryota</taxon>
        <taxon>Viridiplantae</taxon>
        <taxon>Streptophyta</taxon>
        <taxon>Embryophyta</taxon>
        <taxon>Tracheophyta</taxon>
        <taxon>Spermatophyta</taxon>
        <taxon>Magnoliopsida</taxon>
        <taxon>eudicotyledons</taxon>
        <taxon>Gunneridae</taxon>
        <taxon>Pentapetalae</taxon>
        <taxon>asterids</taxon>
        <taxon>lamiids</taxon>
        <taxon>Solanales</taxon>
        <taxon>Solanaceae</taxon>
        <taxon>Solanoideae</taxon>
        <taxon>Solaneae</taxon>
        <taxon>Solanum</taxon>
    </lineage>
</organism>
<dbReference type="AlphaFoldDB" id="A0A0V0H8A5"/>
<protein>
    <submittedName>
        <fullName evidence="1">Putative ovule protein</fullName>
    </submittedName>
</protein>
<proteinExistence type="predicted"/>
<sequence length="70" mass="8149">MLMHNCKFHISVRSNYGFQCKNSATSRCLILILIYTFNQTKYKFNPKPNPGMSPLIPSTLMLFYLTSQVR</sequence>
<dbReference type="EMBL" id="GEDG01023664">
    <property type="protein sequence ID" value="JAP16564.1"/>
    <property type="molecule type" value="Transcribed_RNA"/>
</dbReference>
<reference evidence="1" key="1">
    <citation type="submission" date="2015-12" db="EMBL/GenBank/DDBJ databases">
        <title>Gene expression during late stages of embryo sac development: a critical building block for successful pollen-pistil interactions.</title>
        <authorList>
            <person name="Liu Y."/>
            <person name="Joly V."/>
            <person name="Sabar M."/>
            <person name="Matton D.P."/>
        </authorList>
    </citation>
    <scope>NUCLEOTIDE SEQUENCE</scope>
</reference>
<name>A0A0V0H8A5_SOLCH</name>
<accession>A0A0V0H8A5</accession>